<keyword evidence="1" id="KW-0472">Membrane</keyword>
<keyword evidence="3" id="KW-1185">Reference proteome</keyword>
<sequence length="186" mass="20658">MAAKARRRWHRLLFSFLAWTKSMNEKHRFRKSEHESSTLNLLSPSKDCSFRASNDISLSFLCFLSPLLNHVFGFVFCCLLFFYGCVFGFHLCVRFLCPSLLLAAFLFFMACLLPNVALLWLLPAVEASTSGCYRYSFGAILVDDGGCVAAEPFADAVEASSVIIGEVSTGGSDCRSHRVRRSGDVA</sequence>
<keyword evidence="1" id="KW-0812">Transmembrane</keyword>
<name>A0A5N5FY55_9ROSA</name>
<evidence type="ECO:0000256" key="1">
    <source>
        <dbReference type="SAM" id="Phobius"/>
    </source>
</evidence>
<reference evidence="2 3" key="1">
    <citation type="submission" date="2019-09" db="EMBL/GenBank/DDBJ databases">
        <authorList>
            <person name="Ou C."/>
        </authorList>
    </citation>
    <scope>NUCLEOTIDE SEQUENCE [LARGE SCALE GENOMIC DNA]</scope>
    <source>
        <strain evidence="2">S2</strain>
        <tissue evidence="2">Leaf</tissue>
    </source>
</reference>
<dbReference type="EMBL" id="SMOL01000553">
    <property type="protein sequence ID" value="KAB2608023.1"/>
    <property type="molecule type" value="Genomic_DNA"/>
</dbReference>
<feature type="transmembrane region" description="Helical" evidence="1">
    <location>
        <begin position="71"/>
        <end position="93"/>
    </location>
</feature>
<dbReference type="Proteomes" id="UP000327157">
    <property type="component" value="Chromosome 14"/>
</dbReference>
<evidence type="ECO:0000313" key="3">
    <source>
        <dbReference type="Proteomes" id="UP000327157"/>
    </source>
</evidence>
<evidence type="ECO:0000313" key="2">
    <source>
        <dbReference type="EMBL" id="KAB2608023.1"/>
    </source>
</evidence>
<reference evidence="2 3" key="3">
    <citation type="submission" date="2019-11" db="EMBL/GenBank/DDBJ databases">
        <title>A de novo genome assembly of a pear dwarfing rootstock.</title>
        <authorList>
            <person name="Wang F."/>
            <person name="Wang J."/>
            <person name="Li S."/>
            <person name="Zhang Y."/>
            <person name="Fang M."/>
            <person name="Ma L."/>
            <person name="Zhao Y."/>
            <person name="Jiang S."/>
        </authorList>
    </citation>
    <scope>NUCLEOTIDE SEQUENCE [LARGE SCALE GENOMIC DNA]</scope>
    <source>
        <strain evidence="2">S2</strain>
        <tissue evidence="2">Leaf</tissue>
    </source>
</reference>
<feature type="transmembrane region" description="Helical" evidence="1">
    <location>
        <begin position="100"/>
        <end position="122"/>
    </location>
</feature>
<accession>A0A5N5FY55</accession>
<dbReference type="AlphaFoldDB" id="A0A5N5FY55"/>
<organism evidence="2 3">
    <name type="scientific">Pyrus ussuriensis x Pyrus communis</name>
    <dbReference type="NCBI Taxonomy" id="2448454"/>
    <lineage>
        <taxon>Eukaryota</taxon>
        <taxon>Viridiplantae</taxon>
        <taxon>Streptophyta</taxon>
        <taxon>Embryophyta</taxon>
        <taxon>Tracheophyta</taxon>
        <taxon>Spermatophyta</taxon>
        <taxon>Magnoliopsida</taxon>
        <taxon>eudicotyledons</taxon>
        <taxon>Gunneridae</taxon>
        <taxon>Pentapetalae</taxon>
        <taxon>rosids</taxon>
        <taxon>fabids</taxon>
        <taxon>Rosales</taxon>
        <taxon>Rosaceae</taxon>
        <taxon>Amygdaloideae</taxon>
        <taxon>Maleae</taxon>
        <taxon>Pyrus</taxon>
    </lineage>
</organism>
<reference evidence="3" key="2">
    <citation type="submission" date="2019-10" db="EMBL/GenBank/DDBJ databases">
        <title>A de novo genome assembly of a pear dwarfing rootstock.</title>
        <authorList>
            <person name="Wang F."/>
            <person name="Wang J."/>
            <person name="Li S."/>
            <person name="Zhang Y."/>
            <person name="Fang M."/>
            <person name="Ma L."/>
            <person name="Zhao Y."/>
            <person name="Jiang S."/>
        </authorList>
    </citation>
    <scope>NUCLEOTIDE SEQUENCE [LARGE SCALE GENOMIC DNA]</scope>
</reference>
<gene>
    <name evidence="2" type="ORF">D8674_011191</name>
</gene>
<proteinExistence type="predicted"/>
<protein>
    <submittedName>
        <fullName evidence="2">Annexin D5-like</fullName>
    </submittedName>
</protein>
<comment type="caution">
    <text evidence="2">The sequence shown here is derived from an EMBL/GenBank/DDBJ whole genome shotgun (WGS) entry which is preliminary data.</text>
</comment>
<keyword evidence="1" id="KW-1133">Transmembrane helix</keyword>